<dbReference type="SUPFAM" id="SSF51905">
    <property type="entry name" value="FAD/NAD(P)-binding domain"/>
    <property type="match status" value="1"/>
</dbReference>
<keyword evidence="9 14" id="KW-0520">NAD</keyword>
<evidence type="ECO:0000256" key="16">
    <source>
        <dbReference type="RuleBase" id="RU003692"/>
    </source>
</evidence>
<evidence type="ECO:0000256" key="13">
    <source>
        <dbReference type="PIRSR" id="PIRSR000350-2"/>
    </source>
</evidence>
<dbReference type="PANTHER" id="PTHR22912:SF217">
    <property type="entry name" value="DIHYDROLIPOYL DEHYDROGENASE"/>
    <property type="match status" value="1"/>
</dbReference>
<dbReference type="PANTHER" id="PTHR22912">
    <property type="entry name" value="DISULFIDE OXIDOREDUCTASE"/>
    <property type="match status" value="1"/>
</dbReference>
<dbReference type="InterPro" id="IPR023753">
    <property type="entry name" value="FAD/NAD-binding_dom"/>
</dbReference>
<evidence type="ECO:0000256" key="10">
    <source>
        <dbReference type="ARBA" id="ARBA00023157"/>
    </source>
</evidence>
<evidence type="ECO:0000256" key="5">
    <source>
        <dbReference type="ARBA" id="ARBA00022490"/>
    </source>
</evidence>
<dbReference type="EMBL" id="FLUL01000001">
    <property type="protein sequence ID" value="SBW00108.1"/>
    <property type="molecule type" value="Genomic_DNA"/>
</dbReference>
<evidence type="ECO:0000256" key="6">
    <source>
        <dbReference type="ARBA" id="ARBA00022630"/>
    </source>
</evidence>
<comment type="miscellaneous">
    <text evidence="16">The active site is a redox-active disulfide bond.</text>
</comment>
<dbReference type="EC" id="1.8.1.4" evidence="3 16"/>
<feature type="binding site" evidence="14">
    <location>
        <position position="50"/>
    </location>
    <ligand>
        <name>FAD</name>
        <dbReference type="ChEBI" id="CHEBI:57692"/>
    </ligand>
</feature>
<comment type="subcellular location">
    <subcellularLocation>
        <location evidence="1">Cytoplasm</location>
    </subcellularLocation>
</comment>
<evidence type="ECO:0000256" key="9">
    <source>
        <dbReference type="ARBA" id="ARBA00023027"/>
    </source>
</evidence>
<dbReference type="AlphaFoldDB" id="A0A212JL34"/>
<dbReference type="RefSeq" id="WP_296949263.1">
    <property type="nucleotide sequence ID" value="NZ_LT599021.1"/>
</dbReference>
<feature type="domain" description="Pyridine nucleotide-disulphide oxidoreductase dimerisation" evidence="17">
    <location>
        <begin position="340"/>
        <end position="447"/>
    </location>
</feature>
<evidence type="ECO:0000256" key="11">
    <source>
        <dbReference type="ARBA" id="ARBA00023284"/>
    </source>
</evidence>
<keyword evidence="5" id="KW-0963">Cytoplasm</keyword>
<reference evidence="19" key="1">
    <citation type="submission" date="2016-04" db="EMBL/GenBank/DDBJ databases">
        <authorList>
            <person name="Evans L.H."/>
            <person name="Alamgir A."/>
            <person name="Owens N."/>
            <person name="Weber N.D."/>
            <person name="Virtaneva K."/>
            <person name="Barbian K."/>
            <person name="Babar A."/>
            <person name="Rosenke K."/>
        </authorList>
    </citation>
    <scope>NUCLEOTIDE SEQUENCE</scope>
    <source>
        <strain evidence="19">86-2</strain>
    </source>
</reference>
<feature type="binding site" evidence="14">
    <location>
        <position position="266"/>
    </location>
    <ligand>
        <name>NAD(+)</name>
        <dbReference type="ChEBI" id="CHEBI:57540"/>
    </ligand>
</feature>
<feature type="binding site" evidence="14">
    <location>
        <position position="203"/>
    </location>
    <ligand>
        <name>NAD(+)</name>
        <dbReference type="ChEBI" id="CHEBI:57540"/>
    </ligand>
</feature>
<evidence type="ECO:0000256" key="7">
    <source>
        <dbReference type="ARBA" id="ARBA00022827"/>
    </source>
</evidence>
<dbReference type="InterPro" id="IPR004099">
    <property type="entry name" value="Pyr_nucl-diS_OxRdtase_dimer"/>
</dbReference>
<name>A0A212JL34_9BACT</name>
<protein>
    <recommendedName>
        <fullName evidence="4 16">Dihydrolipoyl dehydrogenase</fullName>
        <ecNumber evidence="3 16">1.8.1.4</ecNumber>
    </recommendedName>
</protein>
<dbReference type="GO" id="GO:0004148">
    <property type="term" value="F:dihydrolipoyl dehydrogenase (NADH) activity"/>
    <property type="evidence" value="ECO:0007669"/>
    <property type="project" value="UniProtKB-EC"/>
</dbReference>
<dbReference type="InterPro" id="IPR012999">
    <property type="entry name" value="Pyr_OxRdtase_I_AS"/>
</dbReference>
<dbReference type="PRINTS" id="PR00368">
    <property type="entry name" value="FADPNR"/>
</dbReference>
<dbReference type="Pfam" id="PF02852">
    <property type="entry name" value="Pyr_redox_dim"/>
    <property type="match status" value="1"/>
</dbReference>
<evidence type="ECO:0000313" key="19">
    <source>
        <dbReference type="EMBL" id="SBW00108.1"/>
    </source>
</evidence>
<evidence type="ECO:0000256" key="3">
    <source>
        <dbReference type="ARBA" id="ARBA00012608"/>
    </source>
</evidence>
<dbReference type="GO" id="GO:0005737">
    <property type="term" value="C:cytoplasm"/>
    <property type="evidence" value="ECO:0007669"/>
    <property type="project" value="UniProtKB-SubCell"/>
</dbReference>
<dbReference type="NCBIfam" id="TIGR01350">
    <property type="entry name" value="lipoamide_DH"/>
    <property type="match status" value="1"/>
</dbReference>
<dbReference type="PIRSF" id="PIRSF000350">
    <property type="entry name" value="Mercury_reductase_MerA"/>
    <property type="match status" value="1"/>
</dbReference>
<dbReference type="InterPro" id="IPR036188">
    <property type="entry name" value="FAD/NAD-bd_sf"/>
</dbReference>
<evidence type="ECO:0000259" key="17">
    <source>
        <dbReference type="Pfam" id="PF02852"/>
    </source>
</evidence>
<evidence type="ECO:0000256" key="2">
    <source>
        <dbReference type="ARBA" id="ARBA00007532"/>
    </source>
</evidence>
<feature type="disulfide bond" description="Redox-active" evidence="15">
    <location>
        <begin position="41"/>
        <end position="46"/>
    </location>
</feature>
<gene>
    <name evidence="19" type="ORF">KL86DYS2_11792</name>
</gene>
<keyword evidence="10" id="KW-1015">Disulfide bond</keyword>
<dbReference type="InterPro" id="IPR001100">
    <property type="entry name" value="Pyr_nuc-diS_OxRdtase"/>
</dbReference>
<dbReference type="Gene3D" id="3.30.390.30">
    <property type="match status" value="1"/>
</dbReference>
<evidence type="ECO:0000256" key="14">
    <source>
        <dbReference type="PIRSR" id="PIRSR000350-3"/>
    </source>
</evidence>
<dbReference type="GO" id="GO:0050660">
    <property type="term" value="F:flavin adenine dinucleotide binding"/>
    <property type="evidence" value="ECO:0007669"/>
    <property type="project" value="InterPro"/>
</dbReference>
<keyword evidence="7 14" id="KW-0274">FAD</keyword>
<dbReference type="GO" id="GO:0006103">
    <property type="term" value="P:2-oxoglutarate metabolic process"/>
    <property type="evidence" value="ECO:0007669"/>
    <property type="project" value="TreeGrafter"/>
</dbReference>
<dbReference type="FunFam" id="3.30.390.30:FF:000001">
    <property type="entry name" value="Dihydrolipoyl dehydrogenase"/>
    <property type="match status" value="1"/>
</dbReference>
<feature type="binding site" evidence="14">
    <location>
        <begin position="143"/>
        <end position="145"/>
    </location>
    <ligand>
        <name>FAD</name>
        <dbReference type="ChEBI" id="CHEBI:57692"/>
    </ligand>
</feature>
<evidence type="ECO:0000256" key="4">
    <source>
        <dbReference type="ARBA" id="ARBA00016961"/>
    </source>
</evidence>
<keyword evidence="14" id="KW-0547">Nucleotide-binding</keyword>
<keyword evidence="11 16" id="KW-0676">Redox-active center</keyword>
<dbReference type="Pfam" id="PF07992">
    <property type="entry name" value="Pyr_redox_2"/>
    <property type="match status" value="1"/>
</dbReference>
<dbReference type="InterPro" id="IPR016156">
    <property type="entry name" value="FAD/NAD-linked_Rdtase_dimer_sf"/>
</dbReference>
<proteinExistence type="inferred from homology"/>
<dbReference type="PRINTS" id="PR00411">
    <property type="entry name" value="PNDRDTASEI"/>
</dbReference>
<evidence type="ECO:0000256" key="15">
    <source>
        <dbReference type="PIRSR" id="PIRSR000350-4"/>
    </source>
</evidence>
<dbReference type="Gene3D" id="3.50.50.60">
    <property type="entry name" value="FAD/NAD(P)-binding domain"/>
    <property type="match status" value="2"/>
</dbReference>
<evidence type="ECO:0000256" key="12">
    <source>
        <dbReference type="ARBA" id="ARBA00049187"/>
    </source>
</evidence>
<sequence>MTLYDVAIIGGGPAGYTAAERASANGLKTVLFERNALGGVCLNEGCIPTKTLLYSAKTLDNVKNSAKYGVGIEGSPTFDLPKIIARKQKTVRKLVAGIKQKMAAHDVTVIIGEATIEGEDGERNIVISCNGETITAVKVLLSTGSETIIPPIKGLSESGYWTSKEALDNKDVPESLAVIGGGVIGVEFASFFNSLGVKVTVIEMLPEILGAMDKELSAMLRAEYTKKGIDFHLNTKVVEIKGGQIIIEKDGEQSTIETSQILLSTGRRPVTANLNLDKLNIELFRNGVKVNENMQTSHPNIYACGDITGYSLLAHTAVREGEVAINHILGKTDSMSYKAIPGVVYTNPEIAGVGQTEEELTAKGIKYTAHKLPMAYSGRFVAENELGNGVCKLIIDEDSRIIGCHMLGNPASELVVIAGIAIEKGFTVEEFQKIVFPHPTVGEIIHESLFL</sequence>
<evidence type="ECO:0000256" key="1">
    <source>
        <dbReference type="ARBA" id="ARBA00004496"/>
    </source>
</evidence>
<feature type="domain" description="FAD/NAD(P)-binding" evidence="18">
    <location>
        <begin position="4"/>
        <end position="321"/>
    </location>
</feature>
<feature type="binding site" evidence="14">
    <location>
        <position position="306"/>
    </location>
    <ligand>
        <name>FAD</name>
        <dbReference type="ChEBI" id="CHEBI:57692"/>
    </ligand>
</feature>
<feature type="active site" description="Proton acceptor" evidence="13">
    <location>
        <position position="438"/>
    </location>
</feature>
<organism evidence="19">
    <name type="scientific">uncultured Dysgonomonas sp</name>
    <dbReference type="NCBI Taxonomy" id="206096"/>
    <lineage>
        <taxon>Bacteria</taxon>
        <taxon>Pseudomonadati</taxon>
        <taxon>Bacteroidota</taxon>
        <taxon>Bacteroidia</taxon>
        <taxon>Bacteroidales</taxon>
        <taxon>Dysgonomonadaceae</taxon>
        <taxon>Dysgonomonas</taxon>
        <taxon>environmental samples</taxon>
    </lineage>
</organism>
<comment type="similarity">
    <text evidence="2 16">Belongs to the class-I pyridine nucleotide-disulfide oxidoreductase family.</text>
</comment>
<dbReference type="InterPro" id="IPR050151">
    <property type="entry name" value="Class-I_Pyr_Nuc-Dis_Oxidored"/>
</dbReference>
<keyword evidence="8 16" id="KW-0560">Oxidoreductase</keyword>
<dbReference type="PROSITE" id="PS00076">
    <property type="entry name" value="PYRIDINE_REDOX_1"/>
    <property type="match status" value="1"/>
</dbReference>
<dbReference type="SUPFAM" id="SSF55424">
    <property type="entry name" value="FAD/NAD-linked reductases, dimerisation (C-terminal) domain"/>
    <property type="match status" value="1"/>
</dbReference>
<keyword evidence="6 16" id="KW-0285">Flavoprotein</keyword>
<feature type="binding site" evidence="14">
    <location>
        <begin position="180"/>
        <end position="187"/>
    </location>
    <ligand>
        <name>NAD(+)</name>
        <dbReference type="ChEBI" id="CHEBI:57540"/>
    </ligand>
</feature>
<comment type="cofactor">
    <cofactor evidence="14 16">
        <name>FAD</name>
        <dbReference type="ChEBI" id="CHEBI:57692"/>
    </cofactor>
    <text evidence="14 16">Binds 1 FAD per subunit.</text>
</comment>
<dbReference type="InterPro" id="IPR006258">
    <property type="entry name" value="Lipoamide_DH"/>
</dbReference>
<comment type="catalytic activity">
    <reaction evidence="12 16">
        <text>N(6)-[(R)-dihydrolipoyl]-L-lysyl-[protein] + NAD(+) = N(6)-[(R)-lipoyl]-L-lysyl-[protein] + NADH + H(+)</text>
        <dbReference type="Rhea" id="RHEA:15045"/>
        <dbReference type="Rhea" id="RHEA-COMP:10474"/>
        <dbReference type="Rhea" id="RHEA-COMP:10475"/>
        <dbReference type="ChEBI" id="CHEBI:15378"/>
        <dbReference type="ChEBI" id="CHEBI:57540"/>
        <dbReference type="ChEBI" id="CHEBI:57945"/>
        <dbReference type="ChEBI" id="CHEBI:83099"/>
        <dbReference type="ChEBI" id="CHEBI:83100"/>
        <dbReference type="EC" id="1.8.1.4"/>
    </reaction>
</comment>
<evidence type="ECO:0000256" key="8">
    <source>
        <dbReference type="ARBA" id="ARBA00023002"/>
    </source>
</evidence>
<evidence type="ECO:0000259" key="18">
    <source>
        <dbReference type="Pfam" id="PF07992"/>
    </source>
</evidence>
<accession>A0A212JL34</accession>